<accession>A0A6M5YNN1</accession>
<dbReference type="RefSeq" id="WP_171471411.1">
    <property type="nucleotide sequence ID" value="NZ_CP053452.2"/>
</dbReference>
<feature type="signal peptide" evidence="1">
    <location>
        <begin position="1"/>
        <end position="20"/>
    </location>
</feature>
<dbReference type="EMBL" id="CP053452">
    <property type="protein sequence ID" value="QJW95667.1"/>
    <property type="molecule type" value="Genomic_DNA"/>
</dbReference>
<sequence>MFRTLAVLGTLVAFTATATAQPGTTRNWPYVPGAPLPAASVPQGSQGTTVYFPVALPTGWGIGWGYQTYNPWTGFSYAFGGIVPTNPTPPETPAPTAESPRRPEAAVVLSNEFPATLALQFPAAAEVWLDGKKVSGDAATERVLKSPVLRPDQTYAFNVKARWTTGDKTYEATRVVKLGSGDRSRLLIVSGDEVRK</sequence>
<proteinExistence type="predicted"/>
<dbReference type="KEGG" id="ftj:FTUN_3221"/>
<feature type="chain" id="PRO_5027084693" description="TIGR03000 domain-containing protein" evidence="1">
    <location>
        <begin position="21"/>
        <end position="196"/>
    </location>
</feature>
<evidence type="ECO:0000313" key="2">
    <source>
        <dbReference type="EMBL" id="QJW95667.1"/>
    </source>
</evidence>
<keyword evidence="1" id="KW-0732">Signal</keyword>
<evidence type="ECO:0000256" key="1">
    <source>
        <dbReference type="SAM" id="SignalP"/>
    </source>
</evidence>
<name>A0A6M5YNN1_9BACT</name>
<protein>
    <recommendedName>
        <fullName evidence="4">TIGR03000 domain-containing protein</fullName>
    </recommendedName>
</protein>
<dbReference type="Proteomes" id="UP000503447">
    <property type="component" value="Chromosome"/>
</dbReference>
<gene>
    <name evidence="2" type="ORF">FTUN_3221</name>
</gene>
<reference evidence="3" key="1">
    <citation type="submission" date="2020-05" db="EMBL/GenBank/DDBJ databases">
        <title>Frigoriglobus tundricola gen. nov., sp. nov., a psychrotolerant cellulolytic planctomycete of the family Gemmataceae with two divergent copies of 16S rRNA gene.</title>
        <authorList>
            <person name="Kulichevskaya I.S."/>
            <person name="Ivanova A.A."/>
            <person name="Naumoff D.G."/>
            <person name="Beletsky A.V."/>
            <person name="Rijpstra W.I.C."/>
            <person name="Sinninghe Damste J.S."/>
            <person name="Mardanov A.V."/>
            <person name="Ravin N.V."/>
            <person name="Dedysh S.N."/>
        </authorList>
    </citation>
    <scope>NUCLEOTIDE SEQUENCE [LARGE SCALE GENOMIC DNA]</scope>
    <source>
        <strain evidence="3">PL17</strain>
    </source>
</reference>
<evidence type="ECO:0000313" key="3">
    <source>
        <dbReference type="Proteomes" id="UP000503447"/>
    </source>
</evidence>
<evidence type="ECO:0008006" key="4">
    <source>
        <dbReference type="Google" id="ProtNLM"/>
    </source>
</evidence>
<keyword evidence="3" id="KW-1185">Reference proteome</keyword>
<organism evidence="2 3">
    <name type="scientific">Frigoriglobus tundricola</name>
    <dbReference type="NCBI Taxonomy" id="2774151"/>
    <lineage>
        <taxon>Bacteria</taxon>
        <taxon>Pseudomonadati</taxon>
        <taxon>Planctomycetota</taxon>
        <taxon>Planctomycetia</taxon>
        <taxon>Gemmatales</taxon>
        <taxon>Gemmataceae</taxon>
        <taxon>Frigoriglobus</taxon>
    </lineage>
</organism>
<dbReference type="AlphaFoldDB" id="A0A6M5YNN1"/>